<feature type="transmembrane region" description="Helical" evidence="7">
    <location>
        <begin position="267"/>
        <end position="289"/>
    </location>
</feature>
<feature type="transmembrane region" description="Helical" evidence="7">
    <location>
        <begin position="234"/>
        <end position="255"/>
    </location>
</feature>
<keyword evidence="6 7" id="KW-0472">Membrane</keyword>
<dbReference type="KEGG" id="bpg:Bathy06g04670"/>
<sequence length="440" mass="48951">MLMTMLAFIVINNKNNGVVHAHPYLIGDTQCTTPHPTTRRHAHGAPTEDASITFLVSWTNPEGSNAEALGENDPERVIPESWSVGGNKYCKSCRLTLTVRHTDQQTYKELVTVSSGTLLEQGRNMDGQLNYGDGAKCSGKRYDAGFQSNVHHYIWTAPNGDVGPITVKVTGASGQTSQFKTNAVTLTYDEAIKEAVENSQQPSAPPGAVNPFEGLTDDEAVHGSQGKSKSVRIIVAHGGIMLFSWMVFPPILLYAGRFKENIFGKHWYLVHKYTVTLMMLFVVTGLILANRYRIDTLGRLKGIMRSRHGIAGSVTAFCWFVQPVLGYFRPPKFLEVGGGATTTPNLKRTVWMWMHRSVALASVLFSIFAVRTGLKDHDPEMTFGEEAIEEIWNLNFFITYVVLAYICIPILLEILSRKRGKSTRQYSHMELEMGDLEVDT</sequence>
<dbReference type="AlphaFoldDB" id="K8EG62"/>
<dbReference type="InterPro" id="IPR045879">
    <property type="entry name" value="B561A"/>
</dbReference>
<evidence type="ECO:0000256" key="7">
    <source>
        <dbReference type="SAM" id="Phobius"/>
    </source>
</evidence>
<evidence type="ECO:0000313" key="10">
    <source>
        <dbReference type="Proteomes" id="UP000198341"/>
    </source>
</evidence>
<accession>K8EG62</accession>
<dbReference type="Gene3D" id="1.20.120.1770">
    <property type="match status" value="1"/>
</dbReference>
<name>K8EG62_9CHLO</name>
<dbReference type="PROSITE" id="PS50939">
    <property type="entry name" value="CYTOCHROME_B561"/>
    <property type="match status" value="1"/>
</dbReference>
<evidence type="ECO:0000256" key="2">
    <source>
        <dbReference type="ARBA" id="ARBA00022448"/>
    </source>
</evidence>
<evidence type="ECO:0000256" key="4">
    <source>
        <dbReference type="ARBA" id="ARBA00022982"/>
    </source>
</evidence>
<evidence type="ECO:0000259" key="8">
    <source>
        <dbReference type="PROSITE" id="PS50939"/>
    </source>
</evidence>
<keyword evidence="2" id="KW-0813">Transport</keyword>
<dbReference type="GeneID" id="19015448"/>
<protein>
    <recommendedName>
        <fullName evidence="8">Cytochrome b561 domain-containing protein</fullName>
    </recommendedName>
</protein>
<keyword evidence="3 7" id="KW-0812">Transmembrane</keyword>
<dbReference type="EMBL" id="FO082273">
    <property type="protein sequence ID" value="CCO17001.1"/>
    <property type="molecule type" value="Genomic_DNA"/>
</dbReference>
<dbReference type="Proteomes" id="UP000198341">
    <property type="component" value="Chromosome 6"/>
</dbReference>
<dbReference type="SMART" id="SM00665">
    <property type="entry name" value="B561"/>
    <property type="match status" value="1"/>
</dbReference>
<dbReference type="CDD" id="cd08760">
    <property type="entry name" value="Cyt_b561_FRRS1_like"/>
    <property type="match status" value="1"/>
</dbReference>
<dbReference type="InterPro" id="IPR006593">
    <property type="entry name" value="Cyt_b561/ferric_Rdtase_TM"/>
</dbReference>
<keyword evidence="5 7" id="KW-1133">Transmembrane helix</keyword>
<dbReference type="GO" id="GO:0016020">
    <property type="term" value="C:membrane"/>
    <property type="evidence" value="ECO:0007669"/>
    <property type="project" value="UniProtKB-SubCell"/>
</dbReference>
<evidence type="ECO:0000256" key="6">
    <source>
        <dbReference type="ARBA" id="ARBA00023136"/>
    </source>
</evidence>
<organism evidence="9 10">
    <name type="scientific">Bathycoccus prasinos</name>
    <dbReference type="NCBI Taxonomy" id="41875"/>
    <lineage>
        <taxon>Eukaryota</taxon>
        <taxon>Viridiplantae</taxon>
        <taxon>Chlorophyta</taxon>
        <taxon>Mamiellophyceae</taxon>
        <taxon>Mamiellales</taxon>
        <taxon>Bathycoccaceae</taxon>
        <taxon>Bathycoccus</taxon>
    </lineage>
</organism>
<evidence type="ECO:0000256" key="1">
    <source>
        <dbReference type="ARBA" id="ARBA00004370"/>
    </source>
</evidence>
<evidence type="ECO:0000313" key="9">
    <source>
        <dbReference type="EMBL" id="CCO17001.1"/>
    </source>
</evidence>
<feature type="transmembrane region" description="Helical" evidence="7">
    <location>
        <begin position="394"/>
        <end position="415"/>
    </location>
</feature>
<reference evidence="9 10" key="1">
    <citation type="submission" date="2011-10" db="EMBL/GenBank/DDBJ databases">
        <authorList>
            <person name="Genoscope - CEA"/>
        </authorList>
    </citation>
    <scope>NUCLEOTIDE SEQUENCE [LARGE SCALE GENOMIC DNA]</scope>
    <source>
        <strain evidence="9 10">RCC 1105</strain>
    </source>
</reference>
<proteinExistence type="predicted"/>
<evidence type="ECO:0000256" key="5">
    <source>
        <dbReference type="ARBA" id="ARBA00022989"/>
    </source>
</evidence>
<dbReference type="PANTHER" id="PTHR47281:SF1">
    <property type="entry name" value="OS09G0557700 PROTEIN"/>
    <property type="match status" value="1"/>
</dbReference>
<gene>
    <name evidence="9" type="ORF">Bathy06g04670</name>
</gene>
<keyword evidence="4" id="KW-0249">Electron transport</keyword>
<feature type="domain" description="Cytochrome b561" evidence="8">
    <location>
        <begin position="201"/>
        <end position="417"/>
    </location>
</feature>
<keyword evidence="10" id="KW-1185">Reference proteome</keyword>
<feature type="transmembrane region" description="Helical" evidence="7">
    <location>
        <begin position="309"/>
        <end position="328"/>
    </location>
</feature>
<dbReference type="RefSeq" id="XP_007512401.1">
    <property type="nucleotide sequence ID" value="XM_007512339.1"/>
</dbReference>
<comment type="subcellular location">
    <subcellularLocation>
        <location evidence="1">Membrane</location>
    </subcellularLocation>
</comment>
<dbReference type="STRING" id="41875.K8EG62"/>
<evidence type="ECO:0000256" key="3">
    <source>
        <dbReference type="ARBA" id="ARBA00022692"/>
    </source>
</evidence>
<feature type="transmembrane region" description="Helical" evidence="7">
    <location>
        <begin position="357"/>
        <end position="374"/>
    </location>
</feature>
<dbReference type="PANTHER" id="PTHR47281">
    <property type="entry name" value="OS09G0557700 PROTEIN"/>
    <property type="match status" value="1"/>
</dbReference>